<accession>A0A226MUD6</accession>
<dbReference type="EMBL" id="MCFN01000436">
    <property type="protein sequence ID" value="OXB58874.1"/>
    <property type="molecule type" value="Genomic_DNA"/>
</dbReference>
<keyword evidence="2" id="KW-1185">Reference proteome</keyword>
<evidence type="ECO:0000313" key="1">
    <source>
        <dbReference type="EMBL" id="OXB58874.1"/>
    </source>
</evidence>
<sequence>MFMHFTNSKNSYPLNGIATLQRKEMKAWISNSSSQCCETIKRNIRLIFSSEACINGSFLDKRGKHFKTSKEISGVDMAEVQCFYKKIIKNAAVYREVRI</sequence>
<reference evidence="1 2" key="1">
    <citation type="submission" date="2016-07" db="EMBL/GenBank/DDBJ databases">
        <title>Disparate Historic Effective Population Sizes Predicted by Modern Levels of Genome Diversity for the Scaled Quail (Callipepla squamata) and the Northern Bobwhite (Colinus virginianus): Inferences from First and Second Generation Draft Genome Assemblies for Sympatric New World Quail.</title>
        <authorList>
            <person name="Oldeschulte D.L."/>
            <person name="Halley Y.A."/>
            <person name="Bhattarai E.K."/>
            <person name="Brashear W.A."/>
            <person name="Hill J."/>
            <person name="Metz R.P."/>
            <person name="Johnson C.D."/>
            <person name="Rollins D."/>
            <person name="Peterson M.J."/>
            <person name="Bickhart D.M."/>
            <person name="Decker J.E."/>
            <person name="Seabury C.M."/>
        </authorList>
    </citation>
    <scope>NUCLEOTIDE SEQUENCE [LARGE SCALE GENOMIC DNA]</scope>
    <source>
        <strain evidence="1 2">Texas</strain>
        <tissue evidence="1">Leg muscle</tissue>
    </source>
</reference>
<name>A0A226MUD6_CALSU</name>
<dbReference type="STRING" id="9009.A0A226MUD6"/>
<gene>
    <name evidence="1" type="ORF">ASZ78_012718</name>
</gene>
<proteinExistence type="predicted"/>
<dbReference type="Proteomes" id="UP000198323">
    <property type="component" value="Unassembled WGS sequence"/>
</dbReference>
<protein>
    <submittedName>
        <fullName evidence="1">Uncharacterized protein</fullName>
    </submittedName>
</protein>
<dbReference type="AlphaFoldDB" id="A0A226MUD6"/>
<evidence type="ECO:0000313" key="2">
    <source>
        <dbReference type="Proteomes" id="UP000198323"/>
    </source>
</evidence>
<organism evidence="1 2">
    <name type="scientific">Callipepla squamata</name>
    <name type="common">Scaled quail</name>
    <dbReference type="NCBI Taxonomy" id="9009"/>
    <lineage>
        <taxon>Eukaryota</taxon>
        <taxon>Metazoa</taxon>
        <taxon>Chordata</taxon>
        <taxon>Craniata</taxon>
        <taxon>Vertebrata</taxon>
        <taxon>Euteleostomi</taxon>
        <taxon>Archelosauria</taxon>
        <taxon>Archosauria</taxon>
        <taxon>Dinosauria</taxon>
        <taxon>Saurischia</taxon>
        <taxon>Theropoda</taxon>
        <taxon>Coelurosauria</taxon>
        <taxon>Aves</taxon>
        <taxon>Neognathae</taxon>
        <taxon>Galloanserae</taxon>
        <taxon>Galliformes</taxon>
        <taxon>Odontophoridae</taxon>
        <taxon>Callipepla</taxon>
    </lineage>
</organism>
<comment type="caution">
    <text evidence="1">The sequence shown here is derived from an EMBL/GenBank/DDBJ whole genome shotgun (WGS) entry which is preliminary data.</text>
</comment>
<dbReference type="OrthoDB" id="5981550at2759"/>